<organism evidence="8 9">
    <name type="scientific">Caldimonas thermodepolymerans</name>
    <dbReference type="NCBI Taxonomy" id="215580"/>
    <lineage>
        <taxon>Bacteria</taxon>
        <taxon>Pseudomonadati</taxon>
        <taxon>Pseudomonadota</taxon>
        <taxon>Betaproteobacteria</taxon>
        <taxon>Burkholderiales</taxon>
        <taxon>Sphaerotilaceae</taxon>
        <taxon>Caldimonas</taxon>
    </lineage>
</organism>
<comment type="caution">
    <text evidence="8">The sequence shown here is derived from an EMBL/GenBank/DDBJ whole genome shotgun (WGS) entry which is preliminary data.</text>
</comment>
<feature type="transmembrane region" description="Helical" evidence="6">
    <location>
        <begin position="323"/>
        <end position="344"/>
    </location>
</feature>
<evidence type="ECO:0000259" key="7">
    <source>
        <dbReference type="Pfam" id="PF04932"/>
    </source>
</evidence>
<proteinExistence type="predicted"/>
<dbReference type="RefSeq" id="WP_132763121.1">
    <property type="nucleotide sequence ID" value="NZ_CP110416.1"/>
</dbReference>
<name>A0AA46DHH2_9BURK</name>
<gene>
    <name evidence="8" type="ORF">EV676_101264</name>
</gene>
<accession>A0AA46DHH2</accession>
<dbReference type="GO" id="GO:0016020">
    <property type="term" value="C:membrane"/>
    <property type="evidence" value="ECO:0007669"/>
    <property type="project" value="UniProtKB-SubCell"/>
</dbReference>
<comment type="subcellular location">
    <subcellularLocation>
        <location evidence="1">Membrane</location>
        <topology evidence="1">Multi-pass membrane protein</topology>
    </subcellularLocation>
</comment>
<evidence type="ECO:0000256" key="6">
    <source>
        <dbReference type="SAM" id="Phobius"/>
    </source>
</evidence>
<keyword evidence="4 6" id="KW-0472">Membrane</keyword>
<dbReference type="PANTHER" id="PTHR37422">
    <property type="entry name" value="TEICHURONIC ACID BIOSYNTHESIS PROTEIN TUAE"/>
    <property type="match status" value="1"/>
</dbReference>
<feature type="transmembrane region" description="Helical" evidence="6">
    <location>
        <begin position="163"/>
        <end position="181"/>
    </location>
</feature>
<evidence type="ECO:0000256" key="4">
    <source>
        <dbReference type="ARBA" id="ARBA00023136"/>
    </source>
</evidence>
<evidence type="ECO:0000313" key="8">
    <source>
        <dbReference type="EMBL" id="TCP09688.1"/>
    </source>
</evidence>
<dbReference type="InterPro" id="IPR051533">
    <property type="entry name" value="WaaL-like"/>
</dbReference>
<evidence type="ECO:0000313" key="9">
    <source>
        <dbReference type="Proteomes" id="UP000294772"/>
    </source>
</evidence>
<dbReference type="GO" id="GO:0016874">
    <property type="term" value="F:ligase activity"/>
    <property type="evidence" value="ECO:0007669"/>
    <property type="project" value="UniProtKB-KW"/>
</dbReference>
<sequence>MTALRLLLAAIIVYLPNQQLFRFEFTVKGLNVLNMLFLLSLLLMLAFKPKTRTPAPLKGPFCFFFTVLVWAFLVGIVSDPSEWVNDLTVLKNSIFYMLLFFLFYHGANDMKTVRFLFAVVLFVTFMASFQGLRQALDYGITTYNETRRVSAPFGWHYSNANRAAIFFVIFLPMFASVALFYRSKPLYRLVAAGCLALGVFVVFFTYSRQAYFILALVAFLLSVRRSLFIAAMIAVAVLTFESWAPETAVERVQSTTQQGADRPPRPDAEREQAFDESTESRFIIWSGAAQLFLERPWGIGLNHFKREIGAYVPQYRNMDAHNFYVLINTEAGFLGPVATLVLLFSLWRLGRRVEKVDDSPESRVLGVGFSMAVVAVVFGNIYGSRFLDGDVMGNFWILAGIVARYYTLVRETQAEAARATAPSAASPSRASAPPAWEAGSAGAK</sequence>
<dbReference type="PANTHER" id="PTHR37422:SF13">
    <property type="entry name" value="LIPOPOLYSACCHARIDE BIOSYNTHESIS PROTEIN PA4999-RELATED"/>
    <property type="match status" value="1"/>
</dbReference>
<feature type="domain" description="O-antigen ligase-related" evidence="7">
    <location>
        <begin position="195"/>
        <end position="337"/>
    </location>
</feature>
<dbReference type="EMBL" id="SLXF01000001">
    <property type="protein sequence ID" value="TCP09688.1"/>
    <property type="molecule type" value="Genomic_DNA"/>
</dbReference>
<feature type="transmembrane region" description="Helical" evidence="6">
    <location>
        <begin position="89"/>
        <end position="106"/>
    </location>
</feature>
<evidence type="ECO:0000256" key="1">
    <source>
        <dbReference type="ARBA" id="ARBA00004141"/>
    </source>
</evidence>
<dbReference type="Proteomes" id="UP000294772">
    <property type="component" value="Unassembled WGS sequence"/>
</dbReference>
<feature type="transmembrane region" description="Helical" evidence="6">
    <location>
        <begin position="212"/>
        <end position="238"/>
    </location>
</feature>
<keyword evidence="3 6" id="KW-1133">Transmembrane helix</keyword>
<evidence type="ECO:0000256" key="5">
    <source>
        <dbReference type="SAM" id="MobiDB-lite"/>
    </source>
</evidence>
<keyword evidence="8" id="KW-0436">Ligase</keyword>
<feature type="transmembrane region" description="Helical" evidence="6">
    <location>
        <begin position="59"/>
        <end position="77"/>
    </location>
</feature>
<reference evidence="8 9" key="1">
    <citation type="submission" date="2019-03" db="EMBL/GenBank/DDBJ databases">
        <title>Genomic Encyclopedia of Type Strains, Phase IV (KMG-IV): sequencing the most valuable type-strain genomes for metagenomic binning, comparative biology and taxonomic classification.</title>
        <authorList>
            <person name="Goeker M."/>
        </authorList>
    </citation>
    <scope>NUCLEOTIDE SEQUENCE [LARGE SCALE GENOMIC DNA]</scope>
    <source>
        <strain evidence="8 9">DSM 15264</strain>
    </source>
</reference>
<feature type="compositionally biased region" description="Low complexity" evidence="5">
    <location>
        <begin position="419"/>
        <end position="438"/>
    </location>
</feature>
<evidence type="ECO:0000256" key="2">
    <source>
        <dbReference type="ARBA" id="ARBA00022692"/>
    </source>
</evidence>
<feature type="transmembrane region" description="Helical" evidence="6">
    <location>
        <begin position="32"/>
        <end position="47"/>
    </location>
</feature>
<feature type="transmembrane region" description="Helical" evidence="6">
    <location>
        <begin position="364"/>
        <end position="382"/>
    </location>
</feature>
<feature type="region of interest" description="Disordered" evidence="5">
    <location>
        <begin position="419"/>
        <end position="444"/>
    </location>
</feature>
<keyword evidence="2 6" id="KW-0812">Transmembrane</keyword>
<feature type="transmembrane region" description="Helical" evidence="6">
    <location>
        <begin position="113"/>
        <end position="132"/>
    </location>
</feature>
<feature type="transmembrane region" description="Helical" evidence="6">
    <location>
        <begin position="186"/>
        <end position="206"/>
    </location>
</feature>
<dbReference type="InterPro" id="IPR007016">
    <property type="entry name" value="O-antigen_ligase-rel_domated"/>
</dbReference>
<feature type="region of interest" description="Disordered" evidence="5">
    <location>
        <begin position="253"/>
        <end position="275"/>
    </location>
</feature>
<dbReference type="AlphaFoldDB" id="A0AA46DHH2"/>
<dbReference type="Pfam" id="PF04932">
    <property type="entry name" value="Wzy_C"/>
    <property type="match status" value="1"/>
</dbReference>
<protein>
    <submittedName>
        <fullName evidence="8">O-antigen ligase</fullName>
    </submittedName>
</protein>
<feature type="compositionally biased region" description="Basic and acidic residues" evidence="5">
    <location>
        <begin position="262"/>
        <end position="273"/>
    </location>
</feature>
<evidence type="ECO:0000256" key="3">
    <source>
        <dbReference type="ARBA" id="ARBA00022989"/>
    </source>
</evidence>